<keyword evidence="3" id="KW-1185">Reference proteome</keyword>
<accession>A0A2P4ZH50</accession>
<gene>
    <name evidence="2" type="ORF">TGAM01_v207554</name>
</gene>
<evidence type="ECO:0000313" key="3">
    <source>
        <dbReference type="Proteomes" id="UP000054821"/>
    </source>
</evidence>
<sequence>MGGGVPQNSQEPRRQQQLRGFKLQERGGSSSRAWGKATEEGVLGAALALAKILKLCCWRRARDSSGNERAKDLPKEKMR</sequence>
<comment type="caution">
    <text evidence="2">The sequence shown here is derived from an EMBL/GenBank/DDBJ whole genome shotgun (WGS) entry which is preliminary data.</text>
</comment>
<dbReference type="Proteomes" id="UP000054821">
    <property type="component" value="Unassembled WGS sequence"/>
</dbReference>
<reference evidence="2 3" key="1">
    <citation type="journal article" date="2016" name="Genome Announc.">
        <title>Draft Whole-Genome Sequence of Trichoderma gamsii T6085, a Promising Biocontrol Agent of Fusarium Head Blight on Wheat.</title>
        <authorList>
            <person name="Baroncelli R."/>
            <person name="Zapparata A."/>
            <person name="Piaggeschi G."/>
            <person name="Sarrocco S."/>
            <person name="Vannacci G."/>
        </authorList>
    </citation>
    <scope>NUCLEOTIDE SEQUENCE [LARGE SCALE GENOMIC DNA]</scope>
    <source>
        <strain evidence="2 3">T6085</strain>
    </source>
</reference>
<dbReference type="AlphaFoldDB" id="A0A2P4ZH50"/>
<feature type="compositionally biased region" description="Polar residues" evidence="1">
    <location>
        <begin position="1"/>
        <end position="18"/>
    </location>
</feature>
<evidence type="ECO:0000313" key="2">
    <source>
        <dbReference type="EMBL" id="PON23610.1"/>
    </source>
</evidence>
<dbReference type="RefSeq" id="XP_018661248.1">
    <property type="nucleotide sequence ID" value="XM_018805588.1"/>
</dbReference>
<name>A0A2P4ZH50_9HYPO</name>
<proteinExistence type="predicted"/>
<organism evidence="2 3">
    <name type="scientific">Trichoderma gamsii</name>
    <dbReference type="NCBI Taxonomy" id="398673"/>
    <lineage>
        <taxon>Eukaryota</taxon>
        <taxon>Fungi</taxon>
        <taxon>Dikarya</taxon>
        <taxon>Ascomycota</taxon>
        <taxon>Pezizomycotina</taxon>
        <taxon>Sordariomycetes</taxon>
        <taxon>Hypocreomycetidae</taxon>
        <taxon>Hypocreales</taxon>
        <taxon>Hypocreaceae</taxon>
        <taxon>Trichoderma</taxon>
    </lineage>
</organism>
<protein>
    <submittedName>
        <fullName evidence="2">Uncharacterized protein</fullName>
    </submittedName>
</protein>
<dbReference type="GeneID" id="29985671"/>
<feature type="region of interest" description="Disordered" evidence="1">
    <location>
        <begin position="1"/>
        <end position="36"/>
    </location>
</feature>
<dbReference type="EMBL" id="JPDN02000028">
    <property type="protein sequence ID" value="PON23610.1"/>
    <property type="molecule type" value="Genomic_DNA"/>
</dbReference>
<evidence type="ECO:0000256" key="1">
    <source>
        <dbReference type="SAM" id="MobiDB-lite"/>
    </source>
</evidence>